<dbReference type="PATRIC" id="fig|1125712.3.peg.1015"/>
<dbReference type="Proteomes" id="UP000016638">
    <property type="component" value="Unassembled WGS sequence"/>
</dbReference>
<comment type="similarity">
    <text evidence="2">Belongs to the transpeptidase family.</text>
</comment>
<accession>U2TQD6</accession>
<dbReference type="InterPro" id="IPR001460">
    <property type="entry name" value="PCN-bd_Tpept"/>
</dbReference>
<dbReference type="InterPro" id="IPR012338">
    <property type="entry name" value="Beta-lactam/transpept-like"/>
</dbReference>
<evidence type="ECO:0000313" key="8">
    <source>
        <dbReference type="Proteomes" id="UP000016638"/>
    </source>
</evidence>
<name>U2TQD6_9ACTN</name>
<dbReference type="SUPFAM" id="SSF56519">
    <property type="entry name" value="Penicillin binding protein dimerisation domain"/>
    <property type="match status" value="1"/>
</dbReference>
<protein>
    <submittedName>
        <fullName evidence="7">Penicillin-binding protein, transpeptidase domain protein</fullName>
    </submittedName>
</protein>
<dbReference type="InterPro" id="IPR005311">
    <property type="entry name" value="PBP_dimer"/>
</dbReference>
<feature type="transmembrane region" description="Helical" evidence="4">
    <location>
        <begin position="20"/>
        <end position="40"/>
    </location>
</feature>
<dbReference type="AlphaFoldDB" id="U2TQD6"/>
<evidence type="ECO:0000256" key="4">
    <source>
        <dbReference type="SAM" id="Phobius"/>
    </source>
</evidence>
<organism evidence="7 8">
    <name type="scientific">Olsenella profusa F0195</name>
    <dbReference type="NCBI Taxonomy" id="1125712"/>
    <lineage>
        <taxon>Bacteria</taxon>
        <taxon>Bacillati</taxon>
        <taxon>Actinomycetota</taxon>
        <taxon>Coriobacteriia</taxon>
        <taxon>Coriobacteriales</taxon>
        <taxon>Atopobiaceae</taxon>
        <taxon>Olsenella</taxon>
    </lineage>
</organism>
<reference evidence="7 8" key="1">
    <citation type="submission" date="2013-08" db="EMBL/GenBank/DDBJ databases">
        <authorList>
            <person name="Durkin A.S."/>
            <person name="Haft D.R."/>
            <person name="McCorrison J."/>
            <person name="Torralba M."/>
            <person name="Gillis M."/>
            <person name="Haft D.H."/>
            <person name="Methe B."/>
            <person name="Sutton G."/>
            <person name="Nelson K.E."/>
        </authorList>
    </citation>
    <scope>NUCLEOTIDE SEQUENCE [LARGE SCALE GENOMIC DNA]</scope>
    <source>
        <strain evidence="7 8">F0195</strain>
    </source>
</reference>
<dbReference type="Gene3D" id="3.40.710.10">
    <property type="entry name" value="DD-peptidase/beta-lactamase superfamily"/>
    <property type="match status" value="1"/>
</dbReference>
<keyword evidence="4" id="KW-0812">Transmembrane</keyword>
<dbReference type="Gene3D" id="3.90.1310.10">
    <property type="entry name" value="Penicillin-binding protein 2a (Domain 2)"/>
    <property type="match status" value="1"/>
</dbReference>
<dbReference type="SUPFAM" id="SSF56601">
    <property type="entry name" value="beta-lactamase/transpeptidase-like"/>
    <property type="match status" value="1"/>
</dbReference>
<evidence type="ECO:0000256" key="1">
    <source>
        <dbReference type="ARBA" id="ARBA00004370"/>
    </source>
</evidence>
<feature type="domain" description="Penicillin-binding protein dimerisation" evidence="6">
    <location>
        <begin position="63"/>
        <end position="208"/>
    </location>
</feature>
<keyword evidence="8" id="KW-1185">Reference proteome</keyword>
<dbReference type="GO" id="GO:0071555">
    <property type="term" value="P:cell wall organization"/>
    <property type="evidence" value="ECO:0007669"/>
    <property type="project" value="TreeGrafter"/>
</dbReference>
<dbReference type="Pfam" id="PF03717">
    <property type="entry name" value="PBP_dimer"/>
    <property type="match status" value="1"/>
</dbReference>
<evidence type="ECO:0000259" key="5">
    <source>
        <dbReference type="Pfam" id="PF00905"/>
    </source>
</evidence>
<dbReference type="eggNOG" id="COG0768">
    <property type="taxonomic scope" value="Bacteria"/>
</dbReference>
<comment type="subcellular location">
    <subcellularLocation>
        <location evidence="1">Membrane</location>
    </subcellularLocation>
</comment>
<evidence type="ECO:0000256" key="3">
    <source>
        <dbReference type="ARBA" id="ARBA00023136"/>
    </source>
</evidence>
<dbReference type="Pfam" id="PF00905">
    <property type="entry name" value="Transpeptidase"/>
    <property type="match status" value="1"/>
</dbReference>
<dbReference type="Gene3D" id="3.30.450.330">
    <property type="match status" value="1"/>
</dbReference>
<evidence type="ECO:0000313" key="7">
    <source>
        <dbReference type="EMBL" id="ERL08645.1"/>
    </source>
</evidence>
<comment type="caution">
    <text evidence="7">The sequence shown here is derived from an EMBL/GenBank/DDBJ whole genome shotgun (WGS) entry which is preliminary data.</text>
</comment>
<evidence type="ECO:0000256" key="2">
    <source>
        <dbReference type="ARBA" id="ARBA00007171"/>
    </source>
</evidence>
<keyword evidence="3 4" id="KW-0472">Membrane</keyword>
<dbReference type="STRING" id="1125712.HMPREF1316_0389"/>
<gene>
    <name evidence="7" type="ORF">HMPREF1316_0389</name>
</gene>
<dbReference type="PANTHER" id="PTHR30627:SF1">
    <property type="entry name" value="PEPTIDOGLYCAN D,D-TRANSPEPTIDASE FTSI"/>
    <property type="match status" value="1"/>
</dbReference>
<evidence type="ECO:0000259" key="6">
    <source>
        <dbReference type="Pfam" id="PF03717"/>
    </source>
</evidence>
<keyword evidence="4" id="KW-1133">Transmembrane helix</keyword>
<dbReference type="GO" id="GO:0008658">
    <property type="term" value="F:penicillin binding"/>
    <property type="evidence" value="ECO:0007669"/>
    <property type="project" value="InterPro"/>
</dbReference>
<dbReference type="InterPro" id="IPR050515">
    <property type="entry name" value="Beta-lactam/transpept"/>
</dbReference>
<sequence length="569" mass="59777">MRGKGDAPLGVEERDVAVSGRTIAIVLAALLAIVSMRLVYLQVIDGPRLKELGTSVRSNEFPVKAKRGTIYDRNGKVLATSVACTTVTCNPKEVTDQTAVAQIMAQDLGGEPSSYLSALSGDTTFSYVRRQVDTDKADQLKSDLAAARLPGVYYMDDMRREYPYGAAASQVLGVVGVDGDGLTGLEKYYDGVLSGTNGTLTLETGNGGIPIAGGARTQTTAVGGTDIQISLDIDVQQKAEEVISRGVKDYKADSGSVMVSDPRTGEVIAACSTPLFDVTNTSRMEEGATSLKPVSSSFEPGSIFKLITMSIGIEDGLITPDSTFDVPAQVKVGDDMVRDDDKRKQRMDMTIREMLRRSSNVGTALVAQNVIGADRFAQGLQWFGIGTATGIDFPGEANGIVRQRSEYDGASLGSMSFGQSLSIPLDQMVKAVGSIANDGVLETPHFLLSKGGEQASWPSPGASVSPSTASQVTDMMRTVVKEGTAEKAQVRGYDIAGKTGTGEQASESGGYEANKYVSSLIGFAPAGDAQVLVYVGLNGTPYLATNSAAPLFSTIMGEALSELQIPPGT</sequence>
<dbReference type="InterPro" id="IPR036138">
    <property type="entry name" value="PBP_dimer_sf"/>
</dbReference>
<dbReference type="PANTHER" id="PTHR30627">
    <property type="entry name" value="PEPTIDOGLYCAN D,D-TRANSPEPTIDASE"/>
    <property type="match status" value="1"/>
</dbReference>
<feature type="domain" description="Penicillin-binding protein transpeptidase" evidence="5">
    <location>
        <begin position="255"/>
        <end position="556"/>
    </location>
</feature>
<proteinExistence type="inferred from homology"/>
<dbReference type="GO" id="GO:0005886">
    <property type="term" value="C:plasma membrane"/>
    <property type="evidence" value="ECO:0007669"/>
    <property type="project" value="TreeGrafter"/>
</dbReference>
<dbReference type="EMBL" id="AWEZ01000043">
    <property type="protein sequence ID" value="ERL08645.1"/>
    <property type="molecule type" value="Genomic_DNA"/>
</dbReference>